<comment type="caution">
    <text evidence="2">The sequence shown here is derived from an EMBL/GenBank/DDBJ whole genome shotgun (WGS) entry which is preliminary data.</text>
</comment>
<evidence type="ECO:0000259" key="1">
    <source>
        <dbReference type="PROSITE" id="PS51819"/>
    </source>
</evidence>
<dbReference type="RefSeq" id="WP_377502639.1">
    <property type="nucleotide sequence ID" value="NZ_JBHMDO010000054.1"/>
</dbReference>
<proteinExistence type="predicted"/>
<keyword evidence="3" id="KW-1185">Reference proteome</keyword>
<name>A0ABV5L042_9BACL</name>
<dbReference type="Proteomes" id="UP001589747">
    <property type="component" value="Unassembled WGS sequence"/>
</dbReference>
<dbReference type="InterPro" id="IPR037523">
    <property type="entry name" value="VOC_core"/>
</dbReference>
<dbReference type="EMBL" id="JBHMDO010000054">
    <property type="protein sequence ID" value="MFB9330848.1"/>
    <property type="molecule type" value="Genomic_DNA"/>
</dbReference>
<sequence>MKAQVTVITLLTDDVPRMSRFYRDVLGFPVIVDTEEYVEFANSGVRLSICARPLMAVNTDGHPSYSEAFRGQALELCFPCDSPEQVQAAYEQIIANGGTAIKGPALMPWGHTVAFFADPEGNIHSIYAE</sequence>
<dbReference type="Pfam" id="PF00903">
    <property type="entry name" value="Glyoxalase"/>
    <property type="match status" value="1"/>
</dbReference>
<dbReference type="PANTHER" id="PTHR36503:SF1">
    <property type="entry name" value="BLR2520 PROTEIN"/>
    <property type="match status" value="1"/>
</dbReference>
<evidence type="ECO:0000313" key="3">
    <source>
        <dbReference type="Proteomes" id="UP001589747"/>
    </source>
</evidence>
<dbReference type="PANTHER" id="PTHR36503">
    <property type="entry name" value="BLR2520 PROTEIN"/>
    <property type="match status" value="1"/>
</dbReference>
<dbReference type="SUPFAM" id="SSF54593">
    <property type="entry name" value="Glyoxalase/Bleomycin resistance protein/Dihydroxybiphenyl dioxygenase"/>
    <property type="match status" value="1"/>
</dbReference>
<dbReference type="PROSITE" id="PS51819">
    <property type="entry name" value="VOC"/>
    <property type="match status" value="1"/>
</dbReference>
<evidence type="ECO:0000313" key="2">
    <source>
        <dbReference type="EMBL" id="MFB9330848.1"/>
    </source>
</evidence>
<dbReference type="InterPro" id="IPR004360">
    <property type="entry name" value="Glyas_Fos-R_dOase_dom"/>
</dbReference>
<feature type="domain" description="VOC" evidence="1">
    <location>
        <begin position="4"/>
        <end position="129"/>
    </location>
</feature>
<protein>
    <submittedName>
        <fullName evidence="2">VOC family protein</fullName>
    </submittedName>
</protein>
<accession>A0ABV5L042</accession>
<organism evidence="2 3">
    <name type="scientific">Paenibacillus aurantiacus</name>
    <dbReference type="NCBI Taxonomy" id="1936118"/>
    <lineage>
        <taxon>Bacteria</taxon>
        <taxon>Bacillati</taxon>
        <taxon>Bacillota</taxon>
        <taxon>Bacilli</taxon>
        <taxon>Bacillales</taxon>
        <taxon>Paenibacillaceae</taxon>
        <taxon>Paenibacillus</taxon>
    </lineage>
</organism>
<gene>
    <name evidence="2" type="ORF">ACFFSY_33320</name>
</gene>
<reference evidence="2 3" key="1">
    <citation type="submission" date="2024-09" db="EMBL/GenBank/DDBJ databases">
        <authorList>
            <person name="Sun Q."/>
            <person name="Mori K."/>
        </authorList>
    </citation>
    <scope>NUCLEOTIDE SEQUENCE [LARGE SCALE GENOMIC DNA]</scope>
    <source>
        <strain evidence="2 3">TISTR 2452</strain>
    </source>
</reference>
<dbReference type="Gene3D" id="3.10.180.10">
    <property type="entry name" value="2,3-Dihydroxybiphenyl 1,2-Dioxygenase, domain 1"/>
    <property type="match status" value="1"/>
</dbReference>
<dbReference type="InterPro" id="IPR029068">
    <property type="entry name" value="Glyas_Bleomycin-R_OHBP_Dase"/>
</dbReference>